<evidence type="ECO:0000313" key="2">
    <source>
        <dbReference type="EMBL" id="ORY51909.1"/>
    </source>
</evidence>
<reference evidence="2 3" key="1">
    <citation type="submission" date="2016-07" db="EMBL/GenBank/DDBJ databases">
        <title>Pervasive Adenine N6-methylation of Active Genes in Fungi.</title>
        <authorList>
            <consortium name="DOE Joint Genome Institute"/>
            <person name="Mondo S.J."/>
            <person name="Dannebaum R.O."/>
            <person name="Kuo R.C."/>
            <person name="Labutti K."/>
            <person name="Haridas S."/>
            <person name="Kuo A."/>
            <person name="Salamov A."/>
            <person name="Ahrendt S.R."/>
            <person name="Lipzen A."/>
            <person name="Sullivan W."/>
            <person name="Andreopoulos W.B."/>
            <person name="Clum A."/>
            <person name="Lindquist E."/>
            <person name="Daum C."/>
            <person name="Ramamoorthy G.K."/>
            <person name="Gryganskyi A."/>
            <person name="Culley D."/>
            <person name="Magnuson J.K."/>
            <person name="James T.Y."/>
            <person name="O'Malley M.A."/>
            <person name="Stajich J.E."/>
            <person name="Spatafora J.W."/>
            <person name="Visel A."/>
            <person name="Grigoriev I.V."/>
        </authorList>
    </citation>
    <scope>NUCLEOTIDE SEQUENCE [LARGE SCALE GENOMIC DNA]</scope>
    <source>
        <strain evidence="2 3">JEL800</strain>
    </source>
</reference>
<comment type="caution">
    <text evidence="2">The sequence shown here is derived from an EMBL/GenBank/DDBJ whole genome shotgun (WGS) entry which is preliminary data.</text>
</comment>
<organism evidence="2 3">
    <name type="scientific">Rhizoclosmatium globosum</name>
    <dbReference type="NCBI Taxonomy" id="329046"/>
    <lineage>
        <taxon>Eukaryota</taxon>
        <taxon>Fungi</taxon>
        <taxon>Fungi incertae sedis</taxon>
        <taxon>Chytridiomycota</taxon>
        <taxon>Chytridiomycota incertae sedis</taxon>
        <taxon>Chytridiomycetes</taxon>
        <taxon>Chytridiales</taxon>
        <taxon>Chytriomycetaceae</taxon>
        <taxon>Rhizoclosmatium</taxon>
    </lineage>
</organism>
<dbReference type="InterPro" id="IPR007557">
    <property type="entry name" value="PSP1_C"/>
</dbReference>
<dbReference type="OrthoDB" id="243127at2759"/>
<dbReference type="GO" id="GO:0005737">
    <property type="term" value="C:cytoplasm"/>
    <property type="evidence" value="ECO:0007669"/>
    <property type="project" value="TreeGrafter"/>
</dbReference>
<dbReference type="PANTHER" id="PTHR43830">
    <property type="entry name" value="PROTEIN PSP1"/>
    <property type="match status" value="1"/>
</dbReference>
<dbReference type="EMBL" id="MCGO01000004">
    <property type="protein sequence ID" value="ORY51909.1"/>
    <property type="molecule type" value="Genomic_DNA"/>
</dbReference>
<dbReference type="Proteomes" id="UP000193642">
    <property type="component" value="Unassembled WGS sequence"/>
</dbReference>
<gene>
    <name evidence="2" type="ORF">BCR33DRAFT_675699</name>
</gene>
<proteinExistence type="predicted"/>
<dbReference type="PANTHER" id="PTHR43830:SF3">
    <property type="entry name" value="PROTEIN PSP1"/>
    <property type="match status" value="1"/>
</dbReference>
<feature type="domain" description="PSP1 C-terminal" evidence="1">
    <location>
        <begin position="129"/>
        <end position="214"/>
    </location>
</feature>
<dbReference type="NCBIfam" id="NF041131">
    <property type="entry name" value="RicT_YaaT_fam"/>
    <property type="match status" value="1"/>
</dbReference>
<keyword evidence="3" id="KW-1185">Reference proteome</keyword>
<dbReference type="PROSITE" id="PS51411">
    <property type="entry name" value="PSP1_C"/>
    <property type="match status" value="1"/>
</dbReference>
<evidence type="ECO:0000313" key="3">
    <source>
        <dbReference type="Proteomes" id="UP000193642"/>
    </source>
</evidence>
<evidence type="ECO:0000259" key="1">
    <source>
        <dbReference type="PROSITE" id="PS51411"/>
    </source>
</evidence>
<protein>
    <submittedName>
        <fullName evidence="2">PSP1-domain-containing protein</fullName>
    </submittedName>
</protein>
<dbReference type="Pfam" id="PF04468">
    <property type="entry name" value="PSP1"/>
    <property type="match status" value="1"/>
</dbReference>
<dbReference type="AlphaFoldDB" id="A0A1Y2CXZ1"/>
<accession>A0A1Y2CXZ1</accession>
<dbReference type="InterPro" id="IPR047767">
    <property type="entry name" value="PSP1-like"/>
</dbReference>
<name>A0A1Y2CXZ1_9FUNG</name>
<sequence length="223" mass="26124">MDALYDVKGDVPLFEEINDYFENTEHRTKAWVEAGKNLQKQSSYTQQYWPVYVIEFKAGRIDYFHAAECIPGQIIRNGDLVIVEADRGKDLGKVVHDNLANLAQLHMFQSQHKDIMVESLISSKEIQPKRIYGLAQQNEVALLVSKAQDEAKAMAVCQAKIRQRKLPMEIVDAEYQWDRKKLTFYFVADRRVDFRELIRDLFKLYKTRIWMCAVDPSKMPRPY</sequence>